<dbReference type="EMBL" id="VCEJ01000004">
    <property type="protein sequence ID" value="TLV00340.1"/>
    <property type="molecule type" value="Genomic_DNA"/>
</dbReference>
<reference evidence="1 2" key="1">
    <citation type="submission" date="2019-05" db="EMBL/GenBank/DDBJ databases">
        <authorList>
            <person name="Qu J.-H."/>
        </authorList>
    </citation>
    <scope>NUCLEOTIDE SEQUENCE [LARGE SCALE GENOMIC DNA]</scope>
    <source>
        <strain evidence="1 2">T17</strain>
    </source>
</reference>
<sequence>MLQIELIKSFLKDDEIQKKYGLTPTDVDQMSMTSKFSLETQTFVNLVTQMVKEVEDQNTTTNSAAARLNAHLENALR</sequence>
<gene>
    <name evidence="1" type="ORF">FEN17_12650</name>
</gene>
<evidence type="ECO:0000313" key="1">
    <source>
        <dbReference type="EMBL" id="TLV00340.1"/>
    </source>
</evidence>
<protein>
    <submittedName>
        <fullName evidence="1">Uncharacterized protein</fullName>
    </submittedName>
</protein>
<dbReference type="RefSeq" id="WP_138365720.1">
    <property type="nucleotide sequence ID" value="NZ_VCEJ01000004.1"/>
</dbReference>
<accession>A0A5R9KW25</accession>
<dbReference type="Proteomes" id="UP000306402">
    <property type="component" value="Unassembled WGS sequence"/>
</dbReference>
<organism evidence="1 2">
    <name type="scientific">Dyadobacter luticola</name>
    <dbReference type="NCBI Taxonomy" id="1979387"/>
    <lineage>
        <taxon>Bacteria</taxon>
        <taxon>Pseudomonadati</taxon>
        <taxon>Bacteroidota</taxon>
        <taxon>Cytophagia</taxon>
        <taxon>Cytophagales</taxon>
        <taxon>Spirosomataceae</taxon>
        <taxon>Dyadobacter</taxon>
    </lineage>
</organism>
<comment type="caution">
    <text evidence="1">The sequence shown here is derived from an EMBL/GenBank/DDBJ whole genome shotgun (WGS) entry which is preliminary data.</text>
</comment>
<dbReference type="OrthoDB" id="982863at2"/>
<evidence type="ECO:0000313" key="2">
    <source>
        <dbReference type="Proteomes" id="UP000306402"/>
    </source>
</evidence>
<proteinExistence type="predicted"/>
<name>A0A5R9KW25_9BACT</name>
<keyword evidence="2" id="KW-1185">Reference proteome</keyword>
<dbReference type="AlphaFoldDB" id="A0A5R9KW25"/>